<organism evidence="2 4">
    <name type="scientific">Medicago truncatula</name>
    <name type="common">Barrel medic</name>
    <name type="synonym">Medicago tribuloides</name>
    <dbReference type="NCBI Taxonomy" id="3880"/>
    <lineage>
        <taxon>Eukaryota</taxon>
        <taxon>Viridiplantae</taxon>
        <taxon>Streptophyta</taxon>
        <taxon>Embryophyta</taxon>
        <taxon>Tracheophyta</taxon>
        <taxon>Spermatophyta</taxon>
        <taxon>Magnoliopsida</taxon>
        <taxon>eudicotyledons</taxon>
        <taxon>Gunneridae</taxon>
        <taxon>Pentapetalae</taxon>
        <taxon>rosids</taxon>
        <taxon>fabids</taxon>
        <taxon>Fabales</taxon>
        <taxon>Fabaceae</taxon>
        <taxon>Papilionoideae</taxon>
        <taxon>50 kb inversion clade</taxon>
        <taxon>NPAAA clade</taxon>
        <taxon>Hologalegina</taxon>
        <taxon>IRL clade</taxon>
        <taxon>Trifolieae</taxon>
        <taxon>Medicago</taxon>
    </lineage>
</organism>
<reference evidence="2 4" key="2">
    <citation type="journal article" date="2014" name="BMC Genomics">
        <title>An improved genome release (version Mt4.0) for the model legume Medicago truncatula.</title>
        <authorList>
            <person name="Tang H."/>
            <person name="Krishnakumar V."/>
            <person name="Bidwell S."/>
            <person name="Rosen B."/>
            <person name="Chan A."/>
            <person name="Zhou S."/>
            <person name="Gentzbittel L."/>
            <person name="Childs K.L."/>
            <person name="Yandell M."/>
            <person name="Gundlach H."/>
            <person name="Mayer K.F."/>
            <person name="Schwartz D.C."/>
            <person name="Town C.D."/>
        </authorList>
    </citation>
    <scope>GENOME REANNOTATION</scope>
    <source>
        <strain evidence="2">A17</strain>
        <strain evidence="3 4">cv. Jemalong A17</strain>
    </source>
</reference>
<feature type="region of interest" description="Disordered" evidence="1">
    <location>
        <begin position="37"/>
        <end position="70"/>
    </location>
</feature>
<evidence type="ECO:0000313" key="4">
    <source>
        <dbReference type="Proteomes" id="UP000002051"/>
    </source>
</evidence>
<dbReference type="EMBL" id="CM001220">
    <property type="protein sequence ID" value="KEH30895.1"/>
    <property type="molecule type" value="Genomic_DNA"/>
</dbReference>
<proteinExistence type="predicted"/>
<dbReference type="AlphaFoldDB" id="A0A072UYI9"/>
<evidence type="ECO:0000313" key="3">
    <source>
        <dbReference type="EnsemblPlants" id="KEH30895"/>
    </source>
</evidence>
<protein>
    <submittedName>
        <fullName evidence="2 3">Uncharacterized protein</fullName>
    </submittedName>
</protein>
<dbReference type="Proteomes" id="UP000002051">
    <property type="component" value="Chromosome 4"/>
</dbReference>
<name>A0A072UYI9_MEDTR</name>
<dbReference type="EnsemblPlants" id="KEH30895">
    <property type="protein sequence ID" value="KEH30895"/>
    <property type="gene ID" value="MTR_4g485540"/>
</dbReference>
<reference evidence="2 4" key="1">
    <citation type="journal article" date="2011" name="Nature">
        <title>The Medicago genome provides insight into the evolution of rhizobial symbioses.</title>
        <authorList>
            <person name="Young N.D."/>
            <person name="Debelle F."/>
            <person name="Oldroyd G.E."/>
            <person name="Geurts R."/>
            <person name="Cannon S.B."/>
            <person name="Udvardi M.K."/>
            <person name="Benedito V.A."/>
            <person name="Mayer K.F."/>
            <person name="Gouzy J."/>
            <person name="Schoof H."/>
            <person name="Van de Peer Y."/>
            <person name="Proost S."/>
            <person name="Cook D.R."/>
            <person name="Meyers B.C."/>
            <person name="Spannagl M."/>
            <person name="Cheung F."/>
            <person name="De Mita S."/>
            <person name="Krishnakumar V."/>
            <person name="Gundlach H."/>
            <person name="Zhou S."/>
            <person name="Mudge J."/>
            <person name="Bharti A.K."/>
            <person name="Murray J.D."/>
            <person name="Naoumkina M.A."/>
            <person name="Rosen B."/>
            <person name="Silverstein K.A."/>
            <person name="Tang H."/>
            <person name="Rombauts S."/>
            <person name="Zhao P.X."/>
            <person name="Zhou P."/>
            <person name="Barbe V."/>
            <person name="Bardou P."/>
            <person name="Bechner M."/>
            <person name="Bellec A."/>
            <person name="Berger A."/>
            <person name="Berges H."/>
            <person name="Bidwell S."/>
            <person name="Bisseling T."/>
            <person name="Choisne N."/>
            <person name="Couloux A."/>
            <person name="Denny R."/>
            <person name="Deshpande S."/>
            <person name="Dai X."/>
            <person name="Doyle J.J."/>
            <person name="Dudez A.M."/>
            <person name="Farmer A.D."/>
            <person name="Fouteau S."/>
            <person name="Franken C."/>
            <person name="Gibelin C."/>
            <person name="Gish J."/>
            <person name="Goldstein S."/>
            <person name="Gonzalez A.J."/>
            <person name="Green P.J."/>
            <person name="Hallab A."/>
            <person name="Hartog M."/>
            <person name="Hua A."/>
            <person name="Humphray S.J."/>
            <person name="Jeong D.H."/>
            <person name="Jing Y."/>
            <person name="Jocker A."/>
            <person name="Kenton S.M."/>
            <person name="Kim D.J."/>
            <person name="Klee K."/>
            <person name="Lai H."/>
            <person name="Lang C."/>
            <person name="Lin S."/>
            <person name="Macmil S.L."/>
            <person name="Magdelenat G."/>
            <person name="Matthews L."/>
            <person name="McCorrison J."/>
            <person name="Monaghan E.L."/>
            <person name="Mun J.H."/>
            <person name="Najar F.Z."/>
            <person name="Nicholson C."/>
            <person name="Noirot C."/>
            <person name="O'Bleness M."/>
            <person name="Paule C.R."/>
            <person name="Poulain J."/>
            <person name="Prion F."/>
            <person name="Qin B."/>
            <person name="Qu C."/>
            <person name="Retzel E.F."/>
            <person name="Riddle C."/>
            <person name="Sallet E."/>
            <person name="Samain S."/>
            <person name="Samson N."/>
            <person name="Sanders I."/>
            <person name="Saurat O."/>
            <person name="Scarpelli C."/>
            <person name="Schiex T."/>
            <person name="Segurens B."/>
            <person name="Severin A.J."/>
            <person name="Sherrier D.J."/>
            <person name="Shi R."/>
            <person name="Sims S."/>
            <person name="Singer S.R."/>
            <person name="Sinharoy S."/>
            <person name="Sterck L."/>
            <person name="Viollet A."/>
            <person name="Wang B.B."/>
            <person name="Wang K."/>
            <person name="Wang M."/>
            <person name="Wang X."/>
            <person name="Warfsmann J."/>
            <person name="Weissenbach J."/>
            <person name="White D.D."/>
            <person name="White J.D."/>
            <person name="Wiley G.B."/>
            <person name="Wincker P."/>
            <person name="Xing Y."/>
            <person name="Yang L."/>
            <person name="Yao Z."/>
            <person name="Ying F."/>
            <person name="Zhai J."/>
            <person name="Zhou L."/>
            <person name="Zuber A."/>
            <person name="Denarie J."/>
            <person name="Dixon R.A."/>
            <person name="May G.D."/>
            <person name="Schwartz D.C."/>
            <person name="Rogers J."/>
            <person name="Quetier F."/>
            <person name="Town C.D."/>
            <person name="Roe B.A."/>
        </authorList>
    </citation>
    <scope>NUCLEOTIDE SEQUENCE [LARGE SCALE GENOMIC DNA]</scope>
    <source>
        <strain evidence="2">A17</strain>
        <strain evidence="3 4">cv. Jemalong A17</strain>
    </source>
</reference>
<evidence type="ECO:0000313" key="2">
    <source>
        <dbReference type="EMBL" id="KEH30895.1"/>
    </source>
</evidence>
<sequence>MERQRILMISVGGGDDKVEKLESKGRIKKFPIWKSEEEEEEEICGHPSNGFEEEIHRNQQKNSKQYEEEK</sequence>
<gene>
    <name evidence="2" type="ordered locus">MTR_4g485540</name>
</gene>
<dbReference type="HOGENOM" id="CLU_2761610_0_0_1"/>
<accession>A0A072UYI9</accession>
<reference evidence="3" key="3">
    <citation type="submission" date="2015-04" db="UniProtKB">
        <authorList>
            <consortium name="EnsemblPlants"/>
        </authorList>
    </citation>
    <scope>IDENTIFICATION</scope>
    <source>
        <strain evidence="3">cv. Jemalong A17</strain>
    </source>
</reference>
<evidence type="ECO:0000256" key="1">
    <source>
        <dbReference type="SAM" id="MobiDB-lite"/>
    </source>
</evidence>
<keyword evidence="4" id="KW-1185">Reference proteome</keyword>